<gene>
    <name evidence="2" type="ORF">AVDCRST_MAG63-1558</name>
</gene>
<feature type="compositionally biased region" description="Basic and acidic residues" evidence="1">
    <location>
        <begin position="41"/>
        <end position="59"/>
    </location>
</feature>
<evidence type="ECO:0000313" key="2">
    <source>
        <dbReference type="EMBL" id="CAA9211042.1"/>
    </source>
</evidence>
<evidence type="ECO:0000256" key="1">
    <source>
        <dbReference type="SAM" id="MobiDB-lite"/>
    </source>
</evidence>
<accession>A0A6J4H1U1</accession>
<dbReference type="AlphaFoldDB" id="A0A6J4H1U1"/>
<sequence>MQQRPAKRGGSPLLLILAVLLLVGMLAVVNRMSRQNATTYEAHDHNRDGRPDHGADAHR</sequence>
<proteinExistence type="predicted"/>
<protein>
    <submittedName>
        <fullName evidence="2">Uncharacterized protein</fullName>
    </submittedName>
</protein>
<feature type="region of interest" description="Disordered" evidence="1">
    <location>
        <begin position="37"/>
        <end position="59"/>
    </location>
</feature>
<name>A0A6J4H1U1_9BACT</name>
<organism evidence="2">
    <name type="scientific">uncultured Armatimonadetes bacterium</name>
    <dbReference type="NCBI Taxonomy" id="157466"/>
    <lineage>
        <taxon>Bacteria</taxon>
        <taxon>Bacillati</taxon>
        <taxon>Armatimonadota</taxon>
        <taxon>environmental samples</taxon>
    </lineage>
</organism>
<dbReference type="EMBL" id="CADCTO010000001">
    <property type="protein sequence ID" value="CAA9211042.1"/>
    <property type="molecule type" value="Genomic_DNA"/>
</dbReference>
<reference evidence="2" key="1">
    <citation type="submission" date="2020-02" db="EMBL/GenBank/DDBJ databases">
        <authorList>
            <person name="Meier V. D."/>
        </authorList>
    </citation>
    <scope>NUCLEOTIDE SEQUENCE</scope>
    <source>
        <strain evidence="2">AVDCRST_MAG63</strain>
    </source>
</reference>